<dbReference type="EMBL" id="PPEH01000005">
    <property type="protein sequence ID" value="PNW13085.1"/>
    <property type="molecule type" value="Genomic_DNA"/>
</dbReference>
<evidence type="ECO:0000313" key="4">
    <source>
        <dbReference type="EMBL" id="PNW13085.1"/>
    </source>
</evidence>
<name>A0A3G6RQ49_CHRLC</name>
<dbReference type="InterPro" id="IPR014940">
    <property type="entry name" value="BAAT_C"/>
</dbReference>
<feature type="signal peptide" evidence="1">
    <location>
        <begin position="1"/>
        <end position="18"/>
    </location>
</feature>
<gene>
    <name evidence="4" type="ORF">C1637_14755</name>
    <name evidence="3" type="ORF">EG342_17810</name>
</gene>
<keyword evidence="6" id="KW-1185">Reference proteome</keyword>
<dbReference type="Proteomes" id="UP000236262">
    <property type="component" value="Unassembled WGS sequence"/>
</dbReference>
<dbReference type="InterPro" id="IPR053145">
    <property type="entry name" value="AB_hydrolase_Est10"/>
</dbReference>
<feature type="domain" description="BAAT/Acyl-CoA thioester hydrolase C-terminal" evidence="2">
    <location>
        <begin position="134"/>
        <end position="302"/>
    </location>
</feature>
<dbReference type="PANTHER" id="PTHR43265">
    <property type="entry name" value="ESTERASE ESTD"/>
    <property type="match status" value="1"/>
</dbReference>
<evidence type="ECO:0000259" key="2">
    <source>
        <dbReference type="Pfam" id="PF08840"/>
    </source>
</evidence>
<feature type="chain" id="PRO_5044593992" description="BAAT/Acyl-CoA thioester hydrolase C-terminal domain-containing protein" evidence="1">
    <location>
        <begin position="19"/>
        <end position="332"/>
    </location>
</feature>
<dbReference type="GO" id="GO:0052689">
    <property type="term" value="F:carboxylic ester hydrolase activity"/>
    <property type="evidence" value="ECO:0007669"/>
    <property type="project" value="TreeGrafter"/>
</dbReference>
<protein>
    <recommendedName>
        <fullName evidence="2">BAAT/Acyl-CoA thioester hydrolase C-terminal domain-containing protein</fullName>
    </recommendedName>
</protein>
<dbReference type="RefSeq" id="WP_103292488.1">
    <property type="nucleotide sequence ID" value="NZ_CP033924.1"/>
</dbReference>
<evidence type="ECO:0000313" key="5">
    <source>
        <dbReference type="Proteomes" id="UP000236262"/>
    </source>
</evidence>
<dbReference type="PANTHER" id="PTHR43265:SF1">
    <property type="entry name" value="ESTERASE ESTD"/>
    <property type="match status" value="1"/>
</dbReference>
<dbReference type="Proteomes" id="UP000279972">
    <property type="component" value="Chromosome"/>
</dbReference>
<keyword evidence="1" id="KW-0732">Signal</keyword>
<proteinExistence type="predicted"/>
<reference evidence="4 5" key="1">
    <citation type="submission" date="2018-01" db="EMBL/GenBank/DDBJ databases">
        <title>Draft genome sequences of Chryseobacterium lactis NCTC11390, Chryseobacterium oncorhynchi 701B-08, and Chryseobacterium viscerum 687B-08.</title>
        <authorList>
            <person name="Jeong J.-J."/>
            <person name="Lee Y.J."/>
            <person name="Park B."/>
            <person name="Choi I.-G."/>
            <person name="Kim K.D."/>
        </authorList>
    </citation>
    <scope>NUCLEOTIDE SEQUENCE [LARGE SCALE GENOMIC DNA]</scope>
    <source>
        <strain evidence="4 5">NCTC11390</strain>
    </source>
</reference>
<dbReference type="OrthoDB" id="1118238at2"/>
<evidence type="ECO:0000313" key="6">
    <source>
        <dbReference type="Proteomes" id="UP000279972"/>
    </source>
</evidence>
<organism evidence="4 5">
    <name type="scientific">Chryseobacterium lactis</name>
    <dbReference type="NCBI Taxonomy" id="1241981"/>
    <lineage>
        <taxon>Bacteria</taxon>
        <taxon>Pseudomonadati</taxon>
        <taxon>Bacteroidota</taxon>
        <taxon>Flavobacteriia</taxon>
        <taxon>Flavobacteriales</taxon>
        <taxon>Weeksellaceae</taxon>
        <taxon>Chryseobacterium group</taxon>
        <taxon>Chryseobacterium</taxon>
    </lineage>
</organism>
<evidence type="ECO:0000256" key="1">
    <source>
        <dbReference type="SAM" id="SignalP"/>
    </source>
</evidence>
<dbReference type="KEGG" id="clac:EG342_17810"/>
<sequence>MKCIYLLLMLLVSSSAFSQTDLFKHYTLHDSKLKSFQVHLLTSDSTAVKPLLVYLDGSGNFPIYYKTKSGKYSTSVPIDLKKYSKNYHIVLISKPSVPFKDSLQMSPSGRRFYPVSNNYTMLYSLDWRAETASKAINFFVKKLPVNKKKIVVMGYSEGSQVAPKVAVLNKKVTNIICIVGNALNHFYDFLINTRLDVIKNKISAEEGQKTIDSLYTDYEKIYADPLSTKKNWYGETYLKWSSFTRTTPLENMLKLKIPILYIAGGKDNNQTIIGMDYAKLEFLRQGKKNLTYKVYPNSNHYFQEEETKDGKTITVDRIDEVHQFAVDWLNTH</sequence>
<reference evidence="3 6" key="2">
    <citation type="submission" date="2018-11" db="EMBL/GenBank/DDBJ databases">
        <title>Proposal to divide the Flavobacteriaceae and reorganize its genera based on Amino Acid Identity values calculated from whole genome sequences.</title>
        <authorList>
            <person name="Nicholson A.C."/>
            <person name="Gulvik C.A."/>
            <person name="Whitney A.M."/>
            <person name="Humrighouse B.W."/>
            <person name="Bell M."/>
            <person name="Holmes B."/>
            <person name="Steigerwalt A.G."/>
            <person name="Villarma A."/>
            <person name="Sheth M."/>
            <person name="Batra D."/>
            <person name="Pryor J."/>
            <person name="Bernardet J.-F."/>
            <person name="Hugo C."/>
            <person name="Kampfer P."/>
            <person name="Newman J."/>
            <person name="McQuiston J.R."/>
        </authorList>
    </citation>
    <scope>NUCLEOTIDE SEQUENCE [LARGE SCALE GENOMIC DNA]</scope>
    <source>
        <strain evidence="3 6">KC_1864</strain>
    </source>
</reference>
<dbReference type="InterPro" id="IPR029058">
    <property type="entry name" value="AB_hydrolase_fold"/>
</dbReference>
<dbReference type="EMBL" id="CP033924">
    <property type="protein sequence ID" value="AZA83621.1"/>
    <property type="molecule type" value="Genomic_DNA"/>
</dbReference>
<dbReference type="AlphaFoldDB" id="A0A3G6RQ49"/>
<evidence type="ECO:0000313" key="3">
    <source>
        <dbReference type="EMBL" id="AZA83621.1"/>
    </source>
</evidence>
<dbReference type="Pfam" id="PF08840">
    <property type="entry name" value="BAAT_C"/>
    <property type="match status" value="1"/>
</dbReference>
<dbReference type="SUPFAM" id="SSF53474">
    <property type="entry name" value="alpha/beta-Hydrolases"/>
    <property type="match status" value="1"/>
</dbReference>
<dbReference type="Gene3D" id="3.40.50.1820">
    <property type="entry name" value="alpha/beta hydrolase"/>
    <property type="match status" value="1"/>
</dbReference>
<accession>A0A3G6RQ49</accession>